<dbReference type="Proteomes" id="UP000770785">
    <property type="component" value="Unassembled WGS sequence"/>
</dbReference>
<evidence type="ECO:0000256" key="1">
    <source>
        <dbReference type="ARBA" id="ARBA00022490"/>
    </source>
</evidence>
<keyword evidence="1" id="KW-0963">Cytoplasm</keyword>
<evidence type="ECO:0000256" key="5">
    <source>
        <dbReference type="ARBA" id="ARBA00022691"/>
    </source>
</evidence>
<dbReference type="EC" id="2.1.1.181" evidence="6"/>
<dbReference type="SUPFAM" id="SSF53335">
    <property type="entry name" value="S-adenosyl-L-methionine-dependent methyltransferases"/>
    <property type="match status" value="1"/>
</dbReference>
<dbReference type="NCBIfam" id="NF008725">
    <property type="entry name" value="PRK11727.1"/>
    <property type="match status" value="1"/>
</dbReference>
<organism evidence="6 7">
    <name type="scientific">Neolewinella antarctica</name>
    <dbReference type="NCBI Taxonomy" id="442734"/>
    <lineage>
        <taxon>Bacteria</taxon>
        <taxon>Pseudomonadati</taxon>
        <taxon>Bacteroidota</taxon>
        <taxon>Saprospiria</taxon>
        <taxon>Saprospirales</taxon>
        <taxon>Lewinellaceae</taxon>
        <taxon>Neolewinella</taxon>
    </lineage>
</organism>
<dbReference type="GO" id="GO:0052907">
    <property type="term" value="F:23S rRNA (adenine(1618)-N(6))-methyltransferase activity"/>
    <property type="evidence" value="ECO:0007669"/>
    <property type="project" value="UniProtKB-EC"/>
</dbReference>
<dbReference type="RefSeq" id="WP_168036027.1">
    <property type="nucleotide sequence ID" value="NZ_JAATJH010000001.1"/>
</dbReference>
<evidence type="ECO:0000313" key="6">
    <source>
        <dbReference type="EMBL" id="NJC25265.1"/>
    </source>
</evidence>
<evidence type="ECO:0000313" key="7">
    <source>
        <dbReference type="Proteomes" id="UP000770785"/>
    </source>
</evidence>
<name>A0ABX0X8A1_9BACT</name>
<dbReference type="PANTHER" id="PTHR13393">
    <property type="entry name" value="SAM-DEPENDENT METHYLTRANSFERASE"/>
    <property type="match status" value="1"/>
</dbReference>
<keyword evidence="5" id="KW-0949">S-adenosyl-L-methionine</keyword>
<comment type="caution">
    <text evidence="6">The sequence shown here is derived from an EMBL/GenBank/DDBJ whole genome shotgun (WGS) entry which is preliminary data.</text>
</comment>
<dbReference type="Gene3D" id="3.40.50.150">
    <property type="entry name" value="Vaccinia Virus protein VP39"/>
    <property type="match status" value="1"/>
</dbReference>
<keyword evidence="4 6" id="KW-0808">Transferase</keyword>
<dbReference type="PANTHER" id="PTHR13393:SF0">
    <property type="entry name" value="RNA N6-ADENOSINE-METHYLTRANSFERASE METTL16"/>
    <property type="match status" value="1"/>
</dbReference>
<accession>A0ABX0X8A1</accession>
<gene>
    <name evidence="6" type="ORF">GGR27_000746</name>
</gene>
<evidence type="ECO:0000256" key="2">
    <source>
        <dbReference type="ARBA" id="ARBA00022552"/>
    </source>
</evidence>
<evidence type="ECO:0000256" key="3">
    <source>
        <dbReference type="ARBA" id="ARBA00022603"/>
    </source>
</evidence>
<dbReference type="PIRSF" id="PIRSF029038">
    <property type="entry name" value="Mtase_YbiN_prd"/>
    <property type="match status" value="1"/>
</dbReference>
<keyword evidence="7" id="KW-1185">Reference proteome</keyword>
<proteinExistence type="predicted"/>
<dbReference type="InterPro" id="IPR010286">
    <property type="entry name" value="METTL16/RlmF"/>
</dbReference>
<reference evidence="6 7" key="1">
    <citation type="submission" date="2020-03" db="EMBL/GenBank/DDBJ databases">
        <title>Genomic Encyclopedia of Type Strains, Phase IV (KMG-IV): sequencing the most valuable type-strain genomes for metagenomic binning, comparative biology and taxonomic classification.</title>
        <authorList>
            <person name="Goeker M."/>
        </authorList>
    </citation>
    <scope>NUCLEOTIDE SEQUENCE [LARGE SCALE GENOMIC DNA]</scope>
    <source>
        <strain evidence="6 7">DSM 105096</strain>
    </source>
</reference>
<dbReference type="EMBL" id="JAATJH010000001">
    <property type="protein sequence ID" value="NJC25265.1"/>
    <property type="molecule type" value="Genomic_DNA"/>
</dbReference>
<protein>
    <submittedName>
        <fullName evidence="6">23S rRNA (Adenine1618-N6)-methyltransferase</fullName>
        <ecNumber evidence="6">2.1.1.181</ecNumber>
    </submittedName>
</protein>
<dbReference type="Pfam" id="PF05971">
    <property type="entry name" value="Methyltransf_10"/>
    <property type="match status" value="1"/>
</dbReference>
<dbReference type="InterPro" id="IPR029063">
    <property type="entry name" value="SAM-dependent_MTases_sf"/>
</dbReference>
<sequence length="297" mass="32978">MHPKNRYHADHDFPALARVVPELTAHFITTPDGRISLDFPHPDAVLQLNRALLLRDYQLKFWNLPPGSLCPGVPGRLDYVHVIADLLKIWARPPVPGKNSGEQKKPAAITGLDIGTGASLIYPILGSHEYGWHFVGTDVEDQSLKVARALVDFNPRLADKITLRKQADGAKIFSGVIRGDDRFAFSTCNPPFYANADEAKQASEKKWAKLGNDTKTGYNFGGRANELWTPGGEPAFLRRMIKESKEFAQQVGWFTTLVSQKSYLRAAKELLGRAGATVKIIPIGQGGKIRRVLAWHY</sequence>
<dbReference type="InterPro" id="IPR016909">
    <property type="entry name" value="rRNA_lsu_MeTfrase_F"/>
</dbReference>
<evidence type="ECO:0000256" key="4">
    <source>
        <dbReference type="ARBA" id="ARBA00022679"/>
    </source>
</evidence>
<keyword evidence="2" id="KW-0698">rRNA processing</keyword>
<keyword evidence="3 6" id="KW-0489">Methyltransferase</keyword>